<feature type="compositionally biased region" description="Basic residues" evidence="1">
    <location>
        <begin position="21"/>
        <end position="33"/>
    </location>
</feature>
<accession>A0A6A5AFJ7</accession>
<evidence type="ECO:0000313" key="2">
    <source>
        <dbReference type="EMBL" id="KAF0754060.1"/>
    </source>
</evidence>
<reference evidence="2 3" key="1">
    <citation type="submission" date="2019-06" db="EMBL/GenBank/DDBJ databases">
        <title>Genomics analysis of Aphanomyces spp. identifies a new class of oomycete effector associated with host adaptation.</title>
        <authorList>
            <person name="Gaulin E."/>
        </authorList>
    </citation>
    <scope>NUCLEOTIDE SEQUENCE [LARGE SCALE GENOMIC DNA]</scope>
    <source>
        <strain evidence="2 3">E</strain>
    </source>
</reference>
<feature type="compositionally biased region" description="Basic and acidic residues" evidence="1">
    <location>
        <begin position="34"/>
        <end position="45"/>
    </location>
</feature>
<evidence type="ECO:0000313" key="3">
    <source>
        <dbReference type="Proteomes" id="UP000469452"/>
    </source>
</evidence>
<feature type="compositionally biased region" description="Basic and acidic residues" evidence="1">
    <location>
        <begin position="1"/>
        <end position="10"/>
    </location>
</feature>
<comment type="caution">
    <text evidence="2">The sequence shown here is derived from an EMBL/GenBank/DDBJ whole genome shotgun (WGS) entry which is preliminary data.</text>
</comment>
<dbReference type="EMBL" id="VJMI01010991">
    <property type="protein sequence ID" value="KAF0754060.1"/>
    <property type="molecule type" value="Genomic_DNA"/>
</dbReference>
<proteinExistence type="predicted"/>
<evidence type="ECO:0000256" key="1">
    <source>
        <dbReference type="SAM" id="MobiDB-lite"/>
    </source>
</evidence>
<dbReference type="AlphaFoldDB" id="A0A6A5AFJ7"/>
<gene>
    <name evidence="2" type="ORF">AaE_005474</name>
</gene>
<protein>
    <submittedName>
        <fullName evidence="2">Uncharacterized protein</fullName>
    </submittedName>
</protein>
<feature type="region of interest" description="Disordered" evidence="1">
    <location>
        <begin position="1"/>
        <end position="48"/>
    </location>
</feature>
<name>A0A6A5AFJ7_APHAT</name>
<organism evidence="2 3">
    <name type="scientific">Aphanomyces astaci</name>
    <name type="common">Crayfish plague agent</name>
    <dbReference type="NCBI Taxonomy" id="112090"/>
    <lineage>
        <taxon>Eukaryota</taxon>
        <taxon>Sar</taxon>
        <taxon>Stramenopiles</taxon>
        <taxon>Oomycota</taxon>
        <taxon>Saprolegniomycetes</taxon>
        <taxon>Saprolegniales</taxon>
        <taxon>Verrucalvaceae</taxon>
        <taxon>Aphanomyces</taxon>
    </lineage>
</organism>
<dbReference type="Proteomes" id="UP000469452">
    <property type="component" value="Unassembled WGS sequence"/>
</dbReference>
<sequence>VPLERSHDPHIQGLADSSCVRRTRPSRATRSKHKQDNRGAIDRGAQEVTKVGTPHPRFFLNAWGSTYDKENRQFGAISLNELPPRTAQIYFGAVRSNPSPFAVILFSELMPLRL</sequence>
<feature type="non-terminal residue" evidence="2">
    <location>
        <position position="1"/>
    </location>
</feature>